<dbReference type="EMBL" id="BDGG01000004">
    <property type="protein sequence ID" value="GAU97406.1"/>
    <property type="molecule type" value="Genomic_DNA"/>
</dbReference>
<evidence type="ECO:0000313" key="7">
    <source>
        <dbReference type="EMBL" id="GAU97406.1"/>
    </source>
</evidence>
<evidence type="ECO:0000256" key="2">
    <source>
        <dbReference type="ARBA" id="ARBA00022692"/>
    </source>
</evidence>
<keyword evidence="8" id="KW-1185">Reference proteome</keyword>
<keyword evidence="4 5" id="KW-0472">Membrane</keyword>
<reference evidence="7 8" key="1">
    <citation type="journal article" date="2016" name="Nat. Commun.">
        <title>Extremotolerant tardigrade genome and improved radiotolerance of human cultured cells by tardigrade-unique protein.</title>
        <authorList>
            <person name="Hashimoto T."/>
            <person name="Horikawa D.D."/>
            <person name="Saito Y."/>
            <person name="Kuwahara H."/>
            <person name="Kozuka-Hata H."/>
            <person name="Shin-I T."/>
            <person name="Minakuchi Y."/>
            <person name="Ohishi K."/>
            <person name="Motoyama A."/>
            <person name="Aizu T."/>
            <person name="Enomoto A."/>
            <person name="Kondo K."/>
            <person name="Tanaka S."/>
            <person name="Hara Y."/>
            <person name="Koshikawa S."/>
            <person name="Sagara H."/>
            <person name="Miura T."/>
            <person name="Yokobori S."/>
            <person name="Miyagawa K."/>
            <person name="Suzuki Y."/>
            <person name="Kubo T."/>
            <person name="Oyama M."/>
            <person name="Kohara Y."/>
            <person name="Fujiyama A."/>
            <person name="Arakawa K."/>
            <person name="Katayama T."/>
            <person name="Toyoda A."/>
            <person name="Kunieda T."/>
        </authorList>
    </citation>
    <scope>NUCLEOTIDE SEQUENCE [LARGE SCALE GENOMIC DNA]</scope>
    <source>
        <strain evidence="7 8">YOKOZUNA-1</strain>
    </source>
</reference>
<dbReference type="GO" id="GO:0016020">
    <property type="term" value="C:membrane"/>
    <property type="evidence" value="ECO:0007669"/>
    <property type="project" value="UniProtKB-SubCell"/>
</dbReference>
<protein>
    <recommendedName>
        <fullName evidence="6">ABC-2 type transporter transmembrane domain-containing protein</fullName>
    </recommendedName>
</protein>
<comment type="caution">
    <text evidence="7">The sequence shown here is derived from an EMBL/GenBank/DDBJ whole genome shotgun (WGS) entry which is preliminary data.</text>
</comment>
<evidence type="ECO:0000259" key="6">
    <source>
        <dbReference type="Pfam" id="PF01061"/>
    </source>
</evidence>
<accession>A0A1D1V6W3</accession>
<feature type="transmembrane region" description="Helical" evidence="5">
    <location>
        <begin position="71"/>
        <end position="89"/>
    </location>
</feature>
<name>A0A1D1V6W3_RAMVA</name>
<dbReference type="Pfam" id="PF01061">
    <property type="entry name" value="ABC2_membrane"/>
    <property type="match status" value="1"/>
</dbReference>
<sequence>MGNIFAVVTTFTNELPVFLKEHDSAMYRTDVYYLAKTLVDIPVFVVLPFIMAWTILFYGFLLLFPSAFRSLLHLLLWPLCLPVDIWTVIRRTSGVFVGGERSSA</sequence>
<comment type="subcellular location">
    <subcellularLocation>
        <location evidence="1">Membrane</location>
        <topology evidence="1">Multi-pass membrane protein</topology>
    </subcellularLocation>
</comment>
<dbReference type="InterPro" id="IPR013525">
    <property type="entry name" value="ABC2_TM"/>
</dbReference>
<keyword evidence="3 5" id="KW-1133">Transmembrane helix</keyword>
<organism evidence="7 8">
    <name type="scientific">Ramazzottius varieornatus</name>
    <name type="common">Water bear</name>
    <name type="synonym">Tardigrade</name>
    <dbReference type="NCBI Taxonomy" id="947166"/>
    <lineage>
        <taxon>Eukaryota</taxon>
        <taxon>Metazoa</taxon>
        <taxon>Ecdysozoa</taxon>
        <taxon>Tardigrada</taxon>
        <taxon>Eutardigrada</taxon>
        <taxon>Parachela</taxon>
        <taxon>Hypsibioidea</taxon>
        <taxon>Ramazzottiidae</taxon>
        <taxon>Ramazzottius</taxon>
    </lineage>
</organism>
<dbReference type="Proteomes" id="UP000186922">
    <property type="component" value="Unassembled WGS sequence"/>
</dbReference>
<keyword evidence="2 5" id="KW-0812">Transmembrane</keyword>
<dbReference type="OrthoDB" id="6417573at2759"/>
<feature type="transmembrane region" description="Helical" evidence="5">
    <location>
        <begin position="41"/>
        <end position="64"/>
    </location>
</feature>
<proteinExistence type="predicted"/>
<gene>
    <name evidence="7" type="primary">RvY_08712-1</name>
    <name evidence="7" type="synonym">RvY_08712.1</name>
    <name evidence="7" type="ORF">RvY_08712</name>
</gene>
<evidence type="ECO:0000256" key="1">
    <source>
        <dbReference type="ARBA" id="ARBA00004141"/>
    </source>
</evidence>
<dbReference type="GO" id="GO:0140359">
    <property type="term" value="F:ABC-type transporter activity"/>
    <property type="evidence" value="ECO:0007669"/>
    <property type="project" value="InterPro"/>
</dbReference>
<evidence type="ECO:0000256" key="3">
    <source>
        <dbReference type="ARBA" id="ARBA00022989"/>
    </source>
</evidence>
<evidence type="ECO:0000256" key="5">
    <source>
        <dbReference type="SAM" id="Phobius"/>
    </source>
</evidence>
<evidence type="ECO:0000256" key="4">
    <source>
        <dbReference type="ARBA" id="ARBA00023136"/>
    </source>
</evidence>
<dbReference type="STRING" id="947166.A0A1D1V6W3"/>
<evidence type="ECO:0000313" key="8">
    <source>
        <dbReference type="Proteomes" id="UP000186922"/>
    </source>
</evidence>
<dbReference type="AlphaFoldDB" id="A0A1D1V6W3"/>
<feature type="domain" description="ABC-2 type transporter transmembrane" evidence="6">
    <location>
        <begin position="3"/>
        <end position="76"/>
    </location>
</feature>